<dbReference type="Gene3D" id="3.40.50.280">
    <property type="entry name" value="Cobalamin-binding domain"/>
    <property type="match status" value="1"/>
</dbReference>
<comment type="cofactor">
    <cofactor evidence="1">
        <name>adenosylcob(III)alamin</name>
        <dbReference type="ChEBI" id="CHEBI:18408"/>
    </cofactor>
</comment>
<gene>
    <name evidence="7" type="ORF">CWD77_11090</name>
</gene>
<accession>A0A2N0VG54</accession>
<dbReference type="GO" id="GO:0031419">
    <property type="term" value="F:cobalamin binding"/>
    <property type="evidence" value="ECO:0007669"/>
    <property type="project" value="UniProtKB-KW"/>
</dbReference>
<dbReference type="PANTHER" id="PTHR48101:SF1">
    <property type="entry name" value="METHYLMALONYL-COA MUTASE, LARGE SUBUNIT"/>
    <property type="match status" value="1"/>
</dbReference>
<dbReference type="AlphaFoldDB" id="A0A2N0VG54"/>
<name>A0A2N0VG54_9BACT</name>
<dbReference type="InterPro" id="IPR006099">
    <property type="entry name" value="MeMalonylCoA_mutase_a/b_cat"/>
</dbReference>
<evidence type="ECO:0000256" key="4">
    <source>
        <dbReference type="ARBA" id="ARBA00023235"/>
    </source>
</evidence>
<proteinExistence type="inferred from homology"/>
<dbReference type="PANTHER" id="PTHR48101">
    <property type="entry name" value="METHYLMALONYL-COA MUTASE, MITOCHONDRIAL-RELATED"/>
    <property type="match status" value="1"/>
</dbReference>
<reference evidence="7 8" key="1">
    <citation type="submission" date="2017-11" db="EMBL/GenBank/DDBJ databases">
        <title>Rhodohalobacter 15182 sp. nov., isolated from a salt lake.</title>
        <authorList>
            <person name="Han S."/>
        </authorList>
    </citation>
    <scope>NUCLEOTIDE SEQUENCE [LARGE SCALE GENOMIC DNA]</scope>
    <source>
        <strain evidence="7 8">15182</strain>
    </source>
</reference>
<dbReference type="Gene3D" id="3.20.20.240">
    <property type="entry name" value="Methylmalonyl-CoA mutase"/>
    <property type="match status" value="1"/>
</dbReference>
<dbReference type="Pfam" id="PF01642">
    <property type="entry name" value="MM_CoA_mutase"/>
    <property type="match status" value="1"/>
</dbReference>
<dbReference type="InterPro" id="IPR036724">
    <property type="entry name" value="Cobalamin-bd_sf"/>
</dbReference>
<keyword evidence="8" id="KW-1185">Reference proteome</keyword>
<dbReference type="GO" id="GO:0046872">
    <property type="term" value="F:metal ion binding"/>
    <property type="evidence" value="ECO:0007669"/>
    <property type="project" value="InterPro"/>
</dbReference>
<evidence type="ECO:0000256" key="3">
    <source>
        <dbReference type="ARBA" id="ARBA00022628"/>
    </source>
</evidence>
<dbReference type="GO" id="GO:0016866">
    <property type="term" value="F:intramolecular transferase activity"/>
    <property type="evidence" value="ECO:0007669"/>
    <property type="project" value="InterPro"/>
</dbReference>
<keyword evidence="3" id="KW-0846">Cobalamin</keyword>
<evidence type="ECO:0000256" key="1">
    <source>
        <dbReference type="ARBA" id="ARBA00001922"/>
    </source>
</evidence>
<feature type="domain" description="Methylmalonyl-CoA mutase alpha/beta chain catalytic" evidence="6">
    <location>
        <begin position="99"/>
        <end position="473"/>
    </location>
</feature>
<sequence length="688" mass="76884">MSVLVSETECSSLFYNQIKNRIKLIAVKKQQETNLFSDFEPVSRKQWEEQIKKDLKGADYKEKLSWETLEGLTPLPFYRSDDLEKVKYSKSNTIHQKISSTWTECEPISGSKPSEANEQINKSIEGGVNAFQIRCDISYSDGAIGGNMIGTQLQSQHNFDELISGIDLTDKTLYFDSGMNTPALLAMLQNSDTEIRNAAFFFDPFTFTASHGREPLPTDQLNSIINQLSGDHDFKTLTADGLFYHTSGASIIQELGISLAIASEYLARSTKEKLTQTARSILFRLSAGPLYFPEIAKFRAVRILWANLLDAYGIDSSVPLPIHAETTPQNQTLSDPHNNLLRATTEAMSAVIGGVDSLLIQPHDSQFNRSNPFSSRISRNIHHIINEESHFGKVADPAAGSYYVEVLTDEIAEKSWEFFQMIEKQGGFMESLKNRVIQPKVADSKKRKLEAYATGKRTLVGTNNYPNSDEELPDVVISTDFTNALEVTDDSAEIDLSNLISSLSEAFKSDALVGDLFSSYFEPQKVLYTTLEPFRAGEIFESIRRRTEKEVEKNGKNTRVQLVPIGNIKWRKLRATFASNILGCAGFEIDSPIGYNSAEEAFNELKNSTSDLYVLCGADADYEEMTKSFCAKFSKHGLLILAGKPADSDLESKYRDYGIQHFIYSGMNIPKVLSAIQDQIFNSEKATS</sequence>
<dbReference type="SUPFAM" id="SSF52242">
    <property type="entry name" value="Cobalamin (vitamin B12)-binding domain"/>
    <property type="match status" value="1"/>
</dbReference>
<dbReference type="CDD" id="cd03677">
    <property type="entry name" value="MM_CoA_mutase_beta"/>
    <property type="match status" value="1"/>
</dbReference>
<keyword evidence="5" id="KW-0170">Cobalt</keyword>
<evidence type="ECO:0000259" key="6">
    <source>
        <dbReference type="Pfam" id="PF01642"/>
    </source>
</evidence>
<evidence type="ECO:0000313" key="7">
    <source>
        <dbReference type="EMBL" id="PKD43163.1"/>
    </source>
</evidence>
<dbReference type="OrthoDB" id="9762378at2"/>
<comment type="caution">
    <text evidence="7">The sequence shown here is derived from an EMBL/GenBank/DDBJ whole genome shotgun (WGS) entry which is preliminary data.</text>
</comment>
<protein>
    <recommendedName>
        <fullName evidence="6">Methylmalonyl-CoA mutase alpha/beta chain catalytic domain-containing protein</fullName>
    </recommendedName>
</protein>
<organism evidence="7 8">
    <name type="scientific">Rhodohalobacter barkolensis</name>
    <dbReference type="NCBI Taxonomy" id="2053187"/>
    <lineage>
        <taxon>Bacteria</taxon>
        <taxon>Pseudomonadati</taxon>
        <taxon>Balneolota</taxon>
        <taxon>Balneolia</taxon>
        <taxon>Balneolales</taxon>
        <taxon>Balneolaceae</taxon>
        <taxon>Rhodohalobacter</taxon>
    </lineage>
</organism>
<evidence type="ECO:0000256" key="2">
    <source>
        <dbReference type="ARBA" id="ARBA00008465"/>
    </source>
</evidence>
<dbReference type="EMBL" id="PISP01000003">
    <property type="protein sequence ID" value="PKD43163.1"/>
    <property type="molecule type" value="Genomic_DNA"/>
</dbReference>
<comment type="similarity">
    <text evidence="2">Belongs to the methylmalonyl-CoA mutase family.</text>
</comment>
<dbReference type="Proteomes" id="UP000233398">
    <property type="component" value="Unassembled WGS sequence"/>
</dbReference>
<keyword evidence="4" id="KW-0413">Isomerase</keyword>
<dbReference type="InterPro" id="IPR016176">
    <property type="entry name" value="Cbl-dep_enz_cat"/>
</dbReference>
<dbReference type="SUPFAM" id="SSF51703">
    <property type="entry name" value="Cobalamin (vitamin B12)-dependent enzymes"/>
    <property type="match status" value="1"/>
</dbReference>
<evidence type="ECO:0000256" key="5">
    <source>
        <dbReference type="ARBA" id="ARBA00023285"/>
    </source>
</evidence>
<evidence type="ECO:0000313" key="8">
    <source>
        <dbReference type="Proteomes" id="UP000233398"/>
    </source>
</evidence>